<dbReference type="InterPro" id="IPR036770">
    <property type="entry name" value="Ankyrin_rpt-contain_sf"/>
</dbReference>
<gene>
    <name evidence="4" type="ORF">BOTBODRAFT_440079</name>
</gene>
<organism evidence="4 5">
    <name type="scientific">Botryobasidium botryosum (strain FD-172 SS1)</name>
    <dbReference type="NCBI Taxonomy" id="930990"/>
    <lineage>
        <taxon>Eukaryota</taxon>
        <taxon>Fungi</taxon>
        <taxon>Dikarya</taxon>
        <taxon>Basidiomycota</taxon>
        <taxon>Agaricomycotina</taxon>
        <taxon>Agaricomycetes</taxon>
        <taxon>Cantharellales</taxon>
        <taxon>Botryobasidiaceae</taxon>
        <taxon>Botryobasidium</taxon>
    </lineage>
</organism>
<evidence type="ECO:0000313" key="4">
    <source>
        <dbReference type="EMBL" id="KDQ19477.1"/>
    </source>
</evidence>
<feature type="repeat" description="ANK" evidence="3">
    <location>
        <begin position="350"/>
        <end position="382"/>
    </location>
</feature>
<accession>A0A067N5R9</accession>
<dbReference type="Pfam" id="PF00023">
    <property type="entry name" value="Ank"/>
    <property type="match status" value="1"/>
</dbReference>
<dbReference type="InParanoid" id="A0A067N5R9"/>
<evidence type="ECO:0000256" key="3">
    <source>
        <dbReference type="PROSITE-ProRule" id="PRU00023"/>
    </source>
</evidence>
<dbReference type="PROSITE" id="PS50297">
    <property type="entry name" value="ANK_REP_REGION"/>
    <property type="match status" value="2"/>
</dbReference>
<evidence type="ECO:0000256" key="2">
    <source>
        <dbReference type="ARBA" id="ARBA00023043"/>
    </source>
</evidence>
<reference evidence="5" key="1">
    <citation type="journal article" date="2014" name="Proc. Natl. Acad. Sci. U.S.A.">
        <title>Extensive sampling of basidiomycete genomes demonstrates inadequacy of the white-rot/brown-rot paradigm for wood decay fungi.</title>
        <authorList>
            <person name="Riley R."/>
            <person name="Salamov A.A."/>
            <person name="Brown D.W."/>
            <person name="Nagy L.G."/>
            <person name="Floudas D."/>
            <person name="Held B.W."/>
            <person name="Levasseur A."/>
            <person name="Lombard V."/>
            <person name="Morin E."/>
            <person name="Otillar R."/>
            <person name="Lindquist E.A."/>
            <person name="Sun H."/>
            <person name="LaButti K.M."/>
            <person name="Schmutz J."/>
            <person name="Jabbour D."/>
            <person name="Luo H."/>
            <person name="Baker S.E."/>
            <person name="Pisabarro A.G."/>
            <person name="Walton J.D."/>
            <person name="Blanchette R.A."/>
            <person name="Henrissat B."/>
            <person name="Martin F."/>
            <person name="Cullen D."/>
            <person name="Hibbett D.S."/>
            <person name="Grigoriev I.V."/>
        </authorList>
    </citation>
    <scope>NUCLEOTIDE SEQUENCE [LARGE SCALE GENOMIC DNA]</scope>
    <source>
        <strain evidence="5">FD-172 SS1</strain>
    </source>
</reference>
<dbReference type="OrthoDB" id="194358at2759"/>
<dbReference type="PANTHER" id="PTHR24171">
    <property type="entry name" value="ANKYRIN REPEAT DOMAIN-CONTAINING PROTEIN 39-RELATED"/>
    <property type="match status" value="1"/>
</dbReference>
<dbReference type="SUPFAM" id="SSF48403">
    <property type="entry name" value="Ankyrin repeat"/>
    <property type="match status" value="1"/>
</dbReference>
<proteinExistence type="predicted"/>
<dbReference type="InterPro" id="IPR002110">
    <property type="entry name" value="Ankyrin_rpt"/>
</dbReference>
<dbReference type="Proteomes" id="UP000027195">
    <property type="component" value="Unassembled WGS sequence"/>
</dbReference>
<evidence type="ECO:0000313" key="5">
    <source>
        <dbReference type="Proteomes" id="UP000027195"/>
    </source>
</evidence>
<keyword evidence="2 3" id="KW-0040">ANK repeat</keyword>
<feature type="repeat" description="ANK" evidence="3">
    <location>
        <begin position="11"/>
        <end position="43"/>
    </location>
</feature>
<dbReference type="EMBL" id="KL198019">
    <property type="protein sequence ID" value="KDQ19477.1"/>
    <property type="molecule type" value="Genomic_DNA"/>
</dbReference>
<dbReference type="STRING" id="930990.A0A067N5R9"/>
<dbReference type="HOGENOM" id="CLU_000134_18_0_1"/>
<dbReference type="Pfam" id="PF12796">
    <property type="entry name" value="Ank_2"/>
    <property type="match status" value="1"/>
</dbReference>
<keyword evidence="1" id="KW-0677">Repeat</keyword>
<evidence type="ECO:0000256" key="1">
    <source>
        <dbReference type="ARBA" id="ARBA00022737"/>
    </source>
</evidence>
<name>A0A067N5R9_BOTB1</name>
<sequence>MAEDIEGRDSNKRTRLHRALLAKDFQIAKKLVERGADVRARDRHGWEPLHALAHLRTDYLDILSPSPFVEMIQVLLDAGADVNALDSFGDPPLYHAYLQHSSLIFRLLADVGADMSRLERHIGVDACQFLTRVLHPLDDTADLDLLPMGVDVNAIHSRGYTLLGRAVWLGSPSAVKALLRRGADPTVRFPLHHAFNLMQHPDGAGAINALIDAGADASKRPLNRAVLHCCPPAFRVIFAKRGRVSKPDFHFSDRLLHAPEGADMVVDLIEDGEIKRDAIPRDSTRVVLHCAIQRRSLRAIRRLLELAEDPGDHGNTPFHYSAELLRHPGGRQGLLALEKEGGLINATNKDGKSPLQLAIQKASRPAVRFLLEQGADPHTVGTFGAVPALFVLEMLKHHTGVHSLLKLVCAGMTVKNAPPHPVSVRSRPRCLDLIHEVRKVAQIFALVR</sequence>
<dbReference type="AlphaFoldDB" id="A0A067N5R9"/>
<dbReference type="PROSITE" id="PS50088">
    <property type="entry name" value="ANK_REPEAT"/>
    <property type="match status" value="2"/>
</dbReference>
<keyword evidence="5" id="KW-1185">Reference proteome</keyword>
<dbReference type="SMART" id="SM00248">
    <property type="entry name" value="ANK"/>
    <property type="match status" value="7"/>
</dbReference>
<dbReference type="Gene3D" id="1.25.40.20">
    <property type="entry name" value="Ankyrin repeat-containing domain"/>
    <property type="match status" value="3"/>
</dbReference>
<protein>
    <submittedName>
        <fullName evidence="4">Uncharacterized protein</fullName>
    </submittedName>
</protein>